<organism evidence="1 2">
    <name type="scientific">Schizopora paradoxa</name>
    <dbReference type="NCBI Taxonomy" id="27342"/>
    <lineage>
        <taxon>Eukaryota</taxon>
        <taxon>Fungi</taxon>
        <taxon>Dikarya</taxon>
        <taxon>Basidiomycota</taxon>
        <taxon>Agaricomycotina</taxon>
        <taxon>Agaricomycetes</taxon>
        <taxon>Hymenochaetales</taxon>
        <taxon>Schizoporaceae</taxon>
        <taxon>Schizopora</taxon>
    </lineage>
</organism>
<dbReference type="EMBL" id="KQ085897">
    <property type="protein sequence ID" value="KLO18114.1"/>
    <property type="molecule type" value="Genomic_DNA"/>
</dbReference>
<keyword evidence="2" id="KW-1185">Reference proteome</keyword>
<accession>A0A0H2S265</accession>
<gene>
    <name evidence="1" type="ORF">SCHPADRAFT_131126</name>
</gene>
<protein>
    <submittedName>
        <fullName evidence="1">Uncharacterized protein</fullName>
    </submittedName>
</protein>
<reference evidence="1 2" key="1">
    <citation type="submission" date="2015-04" db="EMBL/GenBank/DDBJ databases">
        <title>Complete genome sequence of Schizopora paradoxa KUC8140, a cosmopolitan wood degrader in East Asia.</title>
        <authorList>
            <consortium name="DOE Joint Genome Institute"/>
            <person name="Min B."/>
            <person name="Park H."/>
            <person name="Jang Y."/>
            <person name="Kim J.-J."/>
            <person name="Kim K.H."/>
            <person name="Pangilinan J."/>
            <person name="Lipzen A."/>
            <person name="Riley R."/>
            <person name="Grigoriev I.V."/>
            <person name="Spatafora J.W."/>
            <person name="Choi I.-G."/>
        </authorList>
    </citation>
    <scope>NUCLEOTIDE SEQUENCE [LARGE SCALE GENOMIC DNA]</scope>
    <source>
        <strain evidence="1 2">KUC8140</strain>
    </source>
</reference>
<name>A0A0H2S265_9AGAM</name>
<evidence type="ECO:0000313" key="1">
    <source>
        <dbReference type="EMBL" id="KLO18114.1"/>
    </source>
</evidence>
<evidence type="ECO:0000313" key="2">
    <source>
        <dbReference type="Proteomes" id="UP000053477"/>
    </source>
</evidence>
<dbReference type="AlphaFoldDB" id="A0A0H2S265"/>
<dbReference type="Proteomes" id="UP000053477">
    <property type="component" value="Unassembled WGS sequence"/>
</dbReference>
<proteinExistence type="predicted"/>
<sequence>MHSLRAVYVSLPFLSFSLYYSHLKAHHLRDLAGARPPRLFIPCGLGLPFIIRRASLAEDGWHTPIVYVWSEGEGTPMVWLFL</sequence>
<dbReference type="InParanoid" id="A0A0H2S265"/>